<evidence type="ECO:0000256" key="1">
    <source>
        <dbReference type="SAM" id="MobiDB-lite"/>
    </source>
</evidence>
<evidence type="ECO:0000313" key="3">
    <source>
        <dbReference type="EMBL" id="CAB9512923.1"/>
    </source>
</evidence>
<organism evidence="3 4">
    <name type="scientific">Seminavis robusta</name>
    <dbReference type="NCBI Taxonomy" id="568900"/>
    <lineage>
        <taxon>Eukaryota</taxon>
        <taxon>Sar</taxon>
        <taxon>Stramenopiles</taxon>
        <taxon>Ochrophyta</taxon>
        <taxon>Bacillariophyta</taxon>
        <taxon>Bacillariophyceae</taxon>
        <taxon>Bacillariophycidae</taxon>
        <taxon>Naviculales</taxon>
        <taxon>Naviculaceae</taxon>
        <taxon>Seminavis</taxon>
    </lineage>
</organism>
<accession>A0A9N8HJN1</accession>
<dbReference type="OrthoDB" id="8954335at2759"/>
<keyword evidence="4" id="KW-1185">Reference proteome</keyword>
<feature type="region of interest" description="Disordered" evidence="1">
    <location>
        <begin position="756"/>
        <end position="784"/>
    </location>
</feature>
<reference evidence="3" key="1">
    <citation type="submission" date="2020-06" db="EMBL/GenBank/DDBJ databases">
        <authorList>
            <consortium name="Plant Systems Biology data submission"/>
        </authorList>
    </citation>
    <scope>NUCLEOTIDE SEQUENCE</scope>
    <source>
        <strain evidence="3">D6</strain>
    </source>
</reference>
<feature type="domain" description="G" evidence="2">
    <location>
        <begin position="8"/>
        <end position="111"/>
    </location>
</feature>
<proteinExistence type="predicted"/>
<dbReference type="InterPro" id="IPR006073">
    <property type="entry name" value="GTP-bd"/>
</dbReference>
<feature type="compositionally biased region" description="Polar residues" evidence="1">
    <location>
        <begin position="449"/>
        <end position="461"/>
    </location>
</feature>
<feature type="region of interest" description="Disordered" evidence="1">
    <location>
        <begin position="713"/>
        <end position="740"/>
    </location>
</feature>
<feature type="compositionally biased region" description="Basic and acidic residues" evidence="1">
    <location>
        <begin position="519"/>
        <end position="539"/>
    </location>
</feature>
<dbReference type="EMBL" id="CAICTM010000561">
    <property type="protein sequence ID" value="CAB9512923.1"/>
    <property type="molecule type" value="Genomic_DNA"/>
</dbReference>
<comment type="caution">
    <text evidence="3">The sequence shown here is derived from an EMBL/GenBank/DDBJ whole genome shotgun (WGS) entry which is preliminary data.</text>
</comment>
<evidence type="ECO:0000313" key="4">
    <source>
        <dbReference type="Proteomes" id="UP001153069"/>
    </source>
</evidence>
<feature type="region of interest" description="Disordered" evidence="1">
    <location>
        <begin position="354"/>
        <end position="598"/>
    </location>
</feature>
<feature type="compositionally biased region" description="Basic and acidic residues" evidence="1">
    <location>
        <begin position="435"/>
        <end position="448"/>
    </location>
</feature>
<feature type="compositionally biased region" description="Polar residues" evidence="1">
    <location>
        <begin position="418"/>
        <end position="433"/>
    </location>
</feature>
<evidence type="ECO:0000259" key="2">
    <source>
        <dbReference type="Pfam" id="PF01926"/>
    </source>
</evidence>
<feature type="compositionally biased region" description="Polar residues" evidence="1">
    <location>
        <begin position="579"/>
        <end position="595"/>
    </location>
</feature>
<protein>
    <recommendedName>
        <fullName evidence="2">G domain-containing protein</fullName>
    </recommendedName>
</protein>
<feature type="compositionally biased region" description="Basic and acidic residues" evidence="1">
    <location>
        <begin position="725"/>
        <end position="736"/>
    </location>
</feature>
<feature type="compositionally biased region" description="Basic and acidic residues" evidence="1">
    <location>
        <begin position="477"/>
        <end position="507"/>
    </location>
</feature>
<feature type="region of interest" description="Disordered" evidence="1">
    <location>
        <begin position="288"/>
        <end position="313"/>
    </location>
</feature>
<name>A0A9N8HJN1_9STRA</name>
<dbReference type="Proteomes" id="UP001153069">
    <property type="component" value="Unassembled WGS sequence"/>
</dbReference>
<dbReference type="Pfam" id="PF01926">
    <property type="entry name" value="MMR_HSR1"/>
    <property type="match status" value="1"/>
</dbReference>
<dbReference type="AlphaFoldDB" id="A0A9N8HJN1"/>
<gene>
    <name evidence="3" type="ORF">SEMRO_562_G166940.1</name>
</gene>
<dbReference type="InterPro" id="IPR027417">
    <property type="entry name" value="P-loop_NTPase"/>
</dbReference>
<dbReference type="Gene3D" id="3.40.50.300">
    <property type="entry name" value="P-loop containing nucleotide triphosphate hydrolases"/>
    <property type="match status" value="1"/>
</dbReference>
<dbReference type="GO" id="GO:0005525">
    <property type="term" value="F:GTP binding"/>
    <property type="evidence" value="ECO:0007669"/>
    <property type="project" value="InterPro"/>
</dbReference>
<dbReference type="SUPFAM" id="SSF52540">
    <property type="entry name" value="P-loop containing nucleoside triphosphate hydrolases"/>
    <property type="match status" value="1"/>
</dbReference>
<feature type="compositionally biased region" description="Basic and acidic residues" evidence="1">
    <location>
        <begin position="384"/>
        <end position="395"/>
    </location>
</feature>
<sequence>MADENRYVVLLGKVGHGKTRLLNELTGSTYRSSAGNLSCTRRLQKGQIAGSEVFVLDTPGLYSSDDVAGHINAQVKAFEHPISGIYVVVRFGEPGEMAEVANRVMDMTSEEDVRVICTHLDTEEGKRGFDGDRVAVDLSYLLEIPKEHIAMVGKNTDSVAIEKFILNTIHRPRDIKVAKEQRSVVASLSVGSRKFNVDIDGTAGILDEASQAMAVIDTLSDGKFKTFFTDFMIQKSEDVLETACNDIKARARDLLPGDEAVVCTKLDKVKESCLKSFKEKHQSSRSQEECMNCGGGGYGKSRKRRGRRTINSSNSGWFSNTIHDVDSTFQNQADKEFKAALYSFLLFYSKDRSKGNEEECPSTTASAKNESRLAPSARSFSENPRGRSATDESKLIDSAAAARNGSSATNVGEAELKSSISTDDLNKGSAQVRKTSKDGFGAEKEHASKTSLYQFIGSTASHENKYYRPGTNQNSEVRAKEDRHPKNQFHRPSDHPHSARPSNKEAKSPSNPPETEVPTTREKSEVPVHRSPRGRKDQHSVSSGRPDPFSGGERPDQNGLSADRPISLQDAPFTKGKQDTSNTNLTGRGSCSMSSGADGDFNGVAAQRISEPQTDHYRYSSGGPEAVSCQPCPGLRHADVESCCPPNNARHEAASQPTERGDEEVARGYPSIGFSYGSRHMLCHSLVGPRCNQPQDWKGTLLGSQMLWALATSQRPPPHAGYHRRGPEEKQEEEKPTQPTACEFYEDGVEAYLAHEDDCGQGHGKPPVLLHTSEQQDVEMEILD</sequence>